<feature type="chain" id="PRO_5040288082" description="Crinkler effector protein N-terminal domain-containing protein" evidence="4">
    <location>
        <begin position="20"/>
        <end position="95"/>
    </location>
</feature>
<dbReference type="GO" id="GO:0043657">
    <property type="term" value="C:host cell"/>
    <property type="evidence" value="ECO:0007669"/>
    <property type="project" value="UniProtKB-SubCell"/>
</dbReference>
<accession>A0A9P6PRG5</accession>
<evidence type="ECO:0000256" key="3">
    <source>
        <dbReference type="ARBA" id="ARBA00022525"/>
    </source>
</evidence>
<proteinExistence type="predicted"/>
<evidence type="ECO:0000313" key="7">
    <source>
        <dbReference type="Proteomes" id="UP000726737"/>
    </source>
</evidence>
<feature type="domain" description="Crinkler effector protein N-terminal" evidence="5">
    <location>
        <begin position="5"/>
        <end position="88"/>
    </location>
</feature>
<protein>
    <recommendedName>
        <fullName evidence="5">Crinkler effector protein N-terminal domain-containing protein</fullName>
    </recommendedName>
</protein>
<keyword evidence="3" id="KW-0964">Secreted</keyword>
<evidence type="ECO:0000313" key="6">
    <source>
        <dbReference type="EMBL" id="KAG0250969.1"/>
    </source>
</evidence>
<dbReference type="InterPro" id="IPR045379">
    <property type="entry name" value="Crinkler_N"/>
</dbReference>
<organism evidence="6 7">
    <name type="scientific">Mortierella polycephala</name>
    <dbReference type="NCBI Taxonomy" id="41804"/>
    <lineage>
        <taxon>Eukaryota</taxon>
        <taxon>Fungi</taxon>
        <taxon>Fungi incertae sedis</taxon>
        <taxon>Mucoromycota</taxon>
        <taxon>Mortierellomycotina</taxon>
        <taxon>Mortierellomycetes</taxon>
        <taxon>Mortierellales</taxon>
        <taxon>Mortierellaceae</taxon>
        <taxon>Mortierella</taxon>
    </lineage>
</organism>
<dbReference type="Pfam" id="PF20147">
    <property type="entry name" value="Crinkler"/>
    <property type="match status" value="1"/>
</dbReference>
<gene>
    <name evidence="6" type="ORF">BG011_007948</name>
</gene>
<reference evidence="6" key="1">
    <citation type="journal article" date="2020" name="Fungal Divers.">
        <title>Resolving the Mortierellaceae phylogeny through synthesis of multi-gene phylogenetics and phylogenomics.</title>
        <authorList>
            <person name="Vandepol N."/>
            <person name="Liber J."/>
            <person name="Desiro A."/>
            <person name="Na H."/>
            <person name="Kennedy M."/>
            <person name="Barry K."/>
            <person name="Grigoriev I.V."/>
            <person name="Miller A.N."/>
            <person name="O'Donnell K."/>
            <person name="Stajich J.E."/>
            <person name="Bonito G."/>
        </authorList>
    </citation>
    <scope>NUCLEOTIDE SEQUENCE</scope>
    <source>
        <strain evidence="6">KOD948</strain>
    </source>
</reference>
<dbReference type="EMBL" id="JAAAJA010000630">
    <property type="protein sequence ID" value="KAG0250969.1"/>
    <property type="molecule type" value="Genomic_DNA"/>
</dbReference>
<comment type="subcellular location">
    <subcellularLocation>
        <location evidence="1">Host cell</location>
    </subcellularLocation>
    <subcellularLocation>
        <location evidence="2">Secreted</location>
    </subcellularLocation>
</comment>
<sequence>MTKTLSLLCLISSELSSNAFKVKIDVTSDVSDLKDVVIVENPRAFEHIDANDLVLWHVTIPVDEDVEDEIITTDKVNAKRLLKGTGALSKKASGT</sequence>
<keyword evidence="4" id="KW-0732">Signal</keyword>
<evidence type="ECO:0000256" key="2">
    <source>
        <dbReference type="ARBA" id="ARBA00004613"/>
    </source>
</evidence>
<keyword evidence="7" id="KW-1185">Reference proteome</keyword>
<dbReference type="GO" id="GO:0005576">
    <property type="term" value="C:extracellular region"/>
    <property type="evidence" value="ECO:0007669"/>
    <property type="project" value="UniProtKB-SubCell"/>
</dbReference>
<evidence type="ECO:0000259" key="5">
    <source>
        <dbReference type="Pfam" id="PF20147"/>
    </source>
</evidence>
<dbReference type="Proteomes" id="UP000726737">
    <property type="component" value="Unassembled WGS sequence"/>
</dbReference>
<feature type="signal peptide" evidence="4">
    <location>
        <begin position="1"/>
        <end position="19"/>
    </location>
</feature>
<dbReference type="AlphaFoldDB" id="A0A9P6PRG5"/>
<name>A0A9P6PRG5_9FUNG</name>
<evidence type="ECO:0000256" key="1">
    <source>
        <dbReference type="ARBA" id="ARBA00004340"/>
    </source>
</evidence>
<evidence type="ECO:0000256" key="4">
    <source>
        <dbReference type="SAM" id="SignalP"/>
    </source>
</evidence>
<comment type="caution">
    <text evidence="6">The sequence shown here is derived from an EMBL/GenBank/DDBJ whole genome shotgun (WGS) entry which is preliminary data.</text>
</comment>